<dbReference type="KEGG" id="bqy:MUS_2395"/>
<dbReference type="GO" id="GO:0006352">
    <property type="term" value="P:DNA-templated transcription initiation"/>
    <property type="evidence" value="ECO:0007669"/>
    <property type="project" value="InterPro"/>
</dbReference>
<accession>I2C6R3</accession>
<reference evidence="1 2" key="1">
    <citation type="journal article" date="2012" name="J. Biotechnol.">
        <title>Genome sequence of the plant growth promoting strain Bacillus amyloliquefaciens subsp. plantarum B9601-Y2 and expression of mersacidin and other secondary metabolites.</title>
        <authorList>
            <person name="He P."/>
            <person name="Hao K."/>
            <person name="Blom J."/>
            <person name="Ruckert C."/>
            <person name="Vater J."/>
            <person name="Mao Z."/>
            <person name="Wu Y."/>
            <person name="Hou M."/>
            <person name="He P."/>
            <person name="He Y."/>
            <person name="Borriss R."/>
        </authorList>
    </citation>
    <scope>NUCLEOTIDE SEQUENCE [LARGE SCALE GENOMIC DNA]</scope>
    <source>
        <strain evidence="1">Y2</strain>
    </source>
</reference>
<protein>
    <recommendedName>
        <fullName evidence="3">Sigma-70 family RNA polymerase sigma factor</fullName>
    </recommendedName>
</protein>
<dbReference type="PATRIC" id="fig|1126211.3.peg.2292"/>
<dbReference type="EMBL" id="CP003332">
    <property type="protein sequence ID" value="AFJ62337.1"/>
    <property type="molecule type" value="Genomic_DNA"/>
</dbReference>
<dbReference type="AlphaFoldDB" id="I2C6R3"/>
<dbReference type="HOGENOM" id="CLU_1375767_0_0_9"/>
<name>I2C6R3_BACAY</name>
<dbReference type="InterPro" id="IPR013325">
    <property type="entry name" value="RNA_pol_sigma_r2"/>
</dbReference>
<evidence type="ECO:0008006" key="3">
    <source>
        <dbReference type="Google" id="ProtNLM"/>
    </source>
</evidence>
<evidence type="ECO:0000313" key="2">
    <source>
        <dbReference type="Proteomes" id="UP000002878"/>
    </source>
</evidence>
<proteinExistence type="predicted"/>
<dbReference type="Proteomes" id="UP000002878">
    <property type="component" value="Chromosome"/>
</dbReference>
<gene>
    <name evidence="1" type="ORF">MUS_2395</name>
</gene>
<sequence length="211" mass="24867">MLRLVTVLWRIDGLKTILLSDGRALKLTFEETRKHFLPMIKKTIKQTNNKFIFNFIDEEDFSQELEIELWRAYEGYDFNYGTCFSTYLHYKLKKGVRNVTYSRYTLKNKNNGILSIDTLVNNKDLKLIDILPTIDYSLSNLESNELVRILLENTPPQDRDALQVILDRETFSVSEYAAKHQISRQAANQRIIKLRKHLQNVISEKYLLTND</sequence>
<dbReference type="GO" id="GO:0003700">
    <property type="term" value="F:DNA-binding transcription factor activity"/>
    <property type="evidence" value="ECO:0007669"/>
    <property type="project" value="InterPro"/>
</dbReference>
<evidence type="ECO:0000313" key="1">
    <source>
        <dbReference type="EMBL" id="AFJ62337.1"/>
    </source>
</evidence>
<organism evidence="1 2">
    <name type="scientific">Bacillus amyloliquefaciens (strain Y2)</name>
    <name type="common">Bacillus amyloliquefaciens subsp. plantarum (strain B9601-Y2)</name>
    <dbReference type="NCBI Taxonomy" id="1155777"/>
    <lineage>
        <taxon>Bacteria</taxon>
        <taxon>Bacillati</taxon>
        <taxon>Bacillota</taxon>
        <taxon>Bacilli</taxon>
        <taxon>Bacillales</taxon>
        <taxon>Bacillaceae</taxon>
        <taxon>Bacillus</taxon>
        <taxon>Bacillus amyloliquefaciens group</taxon>
    </lineage>
</organism>
<dbReference type="SUPFAM" id="SSF88946">
    <property type="entry name" value="Sigma2 domain of RNA polymerase sigma factors"/>
    <property type="match status" value="1"/>
</dbReference>
<dbReference type="Gene3D" id="1.10.1740.10">
    <property type="match status" value="1"/>
</dbReference>